<keyword evidence="3" id="KW-1185">Reference proteome</keyword>
<sequence length="337" mass="38787">MFDVKNIKRYYRLGLRKIRTFLLSDKCRECLVFLFFVLVSFCFWMLQTLDESYQTEFKVPLRLKNVPKEVVLTSDFPSEVRIRVEDRGTVLLNYMLGRTFFPISFDFNDYKDEGTHVHISSSDLTKKIAAQLNVSTKVLAIRPDTLDFIYTQAKAKKVPVKLAGTIQPDRQYYISKIDFSPDSVMAYAPQEILDTLKAAYTENFFWENISDTLKKRVGMNKVKGVKFIPAYNDLSVYVDMYSEKTVDVPVVGINFPAGKVLRTFPSKVQVTFQVGLRHFKDVSSDDFFIGVTYEDVLRTQGDKLPLVVKGSPDFVSHVRVVPSSVDYLIEQQTVEED</sequence>
<keyword evidence="1" id="KW-0812">Transmembrane</keyword>
<organism evidence="2 3">
    <name type="scientific">Phocaeicola coprocola</name>
    <dbReference type="NCBI Taxonomy" id="310298"/>
    <lineage>
        <taxon>Bacteria</taxon>
        <taxon>Pseudomonadati</taxon>
        <taxon>Bacteroidota</taxon>
        <taxon>Bacteroidia</taxon>
        <taxon>Bacteroidales</taxon>
        <taxon>Bacteroidaceae</taxon>
        <taxon>Phocaeicola</taxon>
    </lineage>
</organism>
<keyword evidence="1" id="KW-0472">Membrane</keyword>
<dbReference type="EMBL" id="QRUU01000109">
    <property type="protein sequence ID" value="RGR89356.1"/>
    <property type="molecule type" value="Genomic_DNA"/>
</dbReference>
<dbReference type="InterPro" id="IPR053154">
    <property type="entry name" value="c-di-AMP_regulator"/>
</dbReference>
<dbReference type="Pfam" id="PF07949">
    <property type="entry name" value="YbbR"/>
    <property type="match status" value="1"/>
</dbReference>
<dbReference type="RefSeq" id="WP_007566756.1">
    <property type="nucleotide sequence ID" value="NZ_CABKNL010000060.1"/>
</dbReference>
<protein>
    <submittedName>
        <fullName evidence="2">YbbR-like domain-containing protein</fullName>
    </submittedName>
</protein>
<dbReference type="GeneID" id="79858975"/>
<dbReference type="PANTHER" id="PTHR37804">
    <property type="entry name" value="CDAA REGULATORY PROTEIN CDAR"/>
    <property type="match status" value="1"/>
</dbReference>
<name>A0A412G7L3_9BACT</name>
<evidence type="ECO:0000313" key="3">
    <source>
        <dbReference type="Proteomes" id="UP000285864"/>
    </source>
</evidence>
<evidence type="ECO:0000256" key="1">
    <source>
        <dbReference type="SAM" id="Phobius"/>
    </source>
</evidence>
<dbReference type="Gene3D" id="2.170.120.30">
    <property type="match status" value="1"/>
</dbReference>
<dbReference type="AlphaFoldDB" id="A0A412G7L3"/>
<proteinExistence type="predicted"/>
<feature type="transmembrane region" description="Helical" evidence="1">
    <location>
        <begin position="27"/>
        <end position="46"/>
    </location>
</feature>
<gene>
    <name evidence="2" type="ORF">DWY20_14185</name>
</gene>
<comment type="caution">
    <text evidence="2">The sequence shown here is derived from an EMBL/GenBank/DDBJ whole genome shotgun (WGS) entry which is preliminary data.</text>
</comment>
<reference evidence="2 3" key="1">
    <citation type="submission" date="2018-08" db="EMBL/GenBank/DDBJ databases">
        <title>A genome reference for cultivated species of the human gut microbiota.</title>
        <authorList>
            <person name="Zou Y."/>
            <person name="Xue W."/>
            <person name="Luo G."/>
        </authorList>
    </citation>
    <scope>NUCLEOTIDE SEQUENCE [LARGE SCALE GENOMIC DNA]</scope>
    <source>
        <strain evidence="2 3">AF24-2</strain>
    </source>
</reference>
<evidence type="ECO:0000313" key="2">
    <source>
        <dbReference type="EMBL" id="RGR89356.1"/>
    </source>
</evidence>
<dbReference type="PANTHER" id="PTHR37804:SF1">
    <property type="entry name" value="CDAA REGULATORY PROTEIN CDAR"/>
    <property type="match status" value="1"/>
</dbReference>
<accession>A0A412G7L3</accession>
<dbReference type="Gene3D" id="2.170.120.40">
    <property type="entry name" value="YbbR-like domain"/>
    <property type="match status" value="1"/>
</dbReference>
<keyword evidence="1" id="KW-1133">Transmembrane helix</keyword>
<dbReference type="Proteomes" id="UP000285864">
    <property type="component" value="Unassembled WGS sequence"/>
</dbReference>
<dbReference type="InterPro" id="IPR012505">
    <property type="entry name" value="YbbR"/>
</dbReference>